<keyword evidence="3" id="KW-1185">Reference proteome</keyword>
<comment type="caution">
    <text evidence="2">The sequence shown here is derived from an EMBL/GenBank/DDBJ whole genome shotgun (WGS) entry which is preliminary data.</text>
</comment>
<accession>A0AAW1UE75</accession>
<dbReference type="AlphaFoldDB" id="A0AAW1UE75"/>
<evidence type="ECO:0000313" key="2">
    <source>
        <dbReference type="EMBL" id="KAK9881269.1"/>
    </source>
</evidence>
<feature type="compositionally biased region" description="Polar residues" evidence="1">
    <location>
        <begin position="39"/>
        <end position="48"/>
    </location>
</feature>
<feature type="compositionally biased region" description="Basic and acidic residues" evidence="1">
    <location>
        <begin position="49"/>
        <end position="60"/>
    </location>
</feature>
<reference evidence="2 3" key="1">
    <citation type="submission" date="2023-03" db="EMBL/GenBank/DDBJ databases">
        <title>Genome insight into feeding habits of ladybird beetles.</title>
        <authorList>
            <person name="Li H.-S."/>
            <person name="Huang Y.-H."/>
            <person name="Pang H."/>
        </authorList>
    </citation>
    <scope>NUCLEOTIDE SEQUENCE [LARGE SCALE GENOMIC DNA]</scope>
    <source>
        <strain evidence="2">SYSU_2023b</strain>
        <tissue evidence="2">Whole body</tissue>
    </source>
</reference>
<feature type="region of interest" description="Disordered" evidence="1">
    <location>
        <begin position="31"/>
        <end position="64"/>
    </location>
</feature>
<dbReference type="Proteomes" id="UP001431783">
    <property type="component" value="Unassembled WGS sequence"/>
</dbReference>
<organism evidence="2 3">
    <name type="scientific">Henosepilachna vigintioctopunctata</name>
    <dbReference type="NCBI Taxonomy" id="420089"/>
    <lineage>
        <taxon>Eukaryota</taxon>
        <taxon>Metazoa</taxon>
        <taxon>Ecdysozoa</taxon>
        <taxon>Arthropoda</taxon>
        <taxon>Hexapoda</taxon>
        <taxon>Insecta</taxon>
        <taxon>Pterygota</taxon>
        <taxon>Neoptera</taxon>
        <taxon>Endopterygota</taxon>
        <taxon>Coleoptera</taxon>
        <taxon>Polyphaga</taxon>
        <taxon>Cucujiformia</taxon>
        <taxon>Coccinelloidea</taxon>
        <taxon>Coccinellidae</taxon>
        <taxon>Epilachninae</taxon>
        <taxon>Epilachnini</taxon>
        <taxon>Henosepilachna</taxon>
    </lineage>
</organism>
<sequence length="157" mass="17820">MTSEKTREITNISLTSRVGTEDARRLVSQKWSDVCSGERSVSNSSKVTEPSEDKNGKELTESQTTLKRSNLTWTTVDRKRISLKKKDIICRKIVTLLEHRGINGFMRGKTATNIMRLTMDPKCLTKHVNSNNDNWPKICTFHQNLMSFCPKVGGFSP</sequence>
<protein>
    <submittedName>
        <fullName evidence="2">Uncharacterized protein</fullName>
    </submittedName>
</protein>
<dbReference type="EMBL" id="JARQZJ010000068">
    <property type="protein sequence ID" value="KAK9881269.1"/>
    <property type="molecule type" value="Genomic_DNA"/>
</dbReference>
<evidence type="ECO:0000313" key="3">
    <source>
        <dbReference type="Proteomes" id="UP001431783"/>
    </source>
</evidence>
<evidence type="ECO:0000256" key="1">
    <source>
        <dbReference type="SAM" id="MobiDB-lite"/>
    </source>
</evidence>
<name>A0AAW1UE75_9CUCU</name>
<proteinExistence type="predicted"/>
<gene>
    <name evidence="2" type="ORF">WA026_015393</name>
</gene>